<organism evidence="2 3">
    <name type="scientific">Zizania palustris</name>
    <name type="common">Northern wild rice</name>
    <dbReference type="NCBI Taxonomy" id="103762"/>
    <lineage>
        <taxon>Eukaryota</taxon>
        <taxon>Viridiplantae</taxon>
        <taxon>Streptophyta</taxon>
        <taxon>Embryophyta</taxon>
        <taxon>Tracheophyta</taxon>
        <taxon>Spermatophyta</taxon>
        <taxon>Magnoliopsida</taxon>
        <taxon>Liliopsida</taxon>
        <taxon>Poales</taxon>
        <taxon>Poaceae</taxon>
        <taxon>BOP clade</taxon>
        <taxon>Oryzoideae</taxon>
        <taxon>Oryzeae</taxon>
        <taxon>Zizaniinae</taxon>
        <taxon>Zizania</taxon>
    </lineage>
</organism>
<reference evidence="2" key="1">
    <citation type="journal article" date="2021" name="bioRxiv">
        <title>Whole Genome Assembly and Annotation of Northern Wild Rice, Zizania palustris L., Supports a Whole Genome Duplication in the Zizania Genus.</title>
        <authorList>
            <person name="Haas M."/>
            <person name="Kono T."/>
            <person name="Macchietto M."/>
            <person name="Millas R."/>
            <person name="McGilp L."/>
            <person name="Shao M."/>
            <person name="Duquette J."/>
            <person name="Hirsch C.N."/>
            <person name="Kimball J."/>
        </authorList>
    </citation>
    <scope>NUCLEOTIDE SEQUENCE</scope>
    <source>
        <tissue evidence="2">Fresh leaf tissue</tissue>
    </source>
</reference>
<accession>A0A8J5S088</accession>
<evidence type="ECO:0000313" key="3">
    <source>
        <dbReference type="Proteomes" id="UP000729402"/>
    </source>
</evidence>
<sequence>MAGQPTASEATGTATSKGDVVEGKPAATAGQLAAVGCQPVGPTTARMMLDLVMGRGATASSGGLVVKMKEEEAVIERVKPEAVVVAASSPVAEPSPTAAATEGGRTRSGRCSTRSRLGTTGSEHDSS</sequence>
<proteinExistence type="predicted"/>
<dbReference type="AlphaFoldDB" id="A0A8J5S088"/>
<reference evidence="2" key="2">
    <citation type="submission" date="2021-02" db="EMBL/GenBank/DDBJ databases">
        <authorList>
            <person name="Kimball J.A."/>
            <person name="Haas M.W."/>
            <person name="Macchietto M."/>
            <person name="Kono T."/>
            <person name="Duquette J."/>
            <person name="Shao M."/>
        </authorList>
    </citation>
    <scope>NUCLEOTIDE SEQUENCE</scope>
    <source>
        <tissue evidence="2">Fresh leaf tissue</tissue>
    </source>
</reference>
<comment type="caution">
    <text evidence="2">The sequence shown here is derived from an EMBL/GenBank/DDBJ whole genome shotgun (WGS) entry which is preliminary data.</text>
</comment>
<keyword evidence="3" id="KW-1185">Reference proteome</keyword>
<feature type="region of interest" description="Disordered" evidence="1">
    <location>
        <begin position="87"/>
        <end position="127"/>
    </location>
</feature>
<dbReference type="Proteomes" id="UP000729402">
    <property type="component" value="Unassembled WGS sequence"/>
</dbReference>
<name>A0A8J5S088_ZIZPA</name>
<feature type="compositionally biased region" description="Polar residues" evidence="1">
    <location>
        <begin position="1"/>
        <end position="16"/>
    </location>
</feature>
<feature type="compositionally biased region" description="Low complexity" evidence="1">
    <location>
        <begin position="87"/>
        <end position="121"/>
    </location>
</feature>
<evidence type="ECO:0000256" key="1">
    <source>
        <dbReference type="SAM" id="MobiDB-lite"/>
    </source>
</evidence>
<feature type="region of interest" description="Disordered" evidence="1">
    <location>
        <begin position="1"/>
        <end position="21"/>
    </location>
</feature>
<evidence type="ECO:0000313" key="2">
    <source>
        <dbReference type="EMBL" id="KAG8052390.1"/>
    </source>
</evidence>
<gene>
    <name evidence="2" type="ORF">GUJ93_ZPchr0001g29790</name>
</gene>
<protein>
    <submittedName>
        <fullName evidence="2">Uncharacterized protein</fullName>
    </submittedName>
</protein>
<dbReference type="EMBL" id="JAAALK010000288">
    <property type="protein sequence ID" value="KAG8052390.1"/>
    <property type="molecule type" value="Genomic_DNA"/>
</dbReference>